<keyword evidence="2" id="KW-1185">Reference proteome</keyword>
<proteinExistence type="predicted"/>
<dbReference type="AlphaFoldDB" id="A0A9W7DD76"/>
<comment type="caution">
    <text evidence="1">The sequence shown here is derived from an EMBL/GenBank/DDBJ whole genome shotgun (WGS) entry which is preliminary data.</text>
</comment>
<dbReference type="EMBL" id="BSXU01000598">
    <property type="protein sequence ID" value="GMG21223.1"/>
    <property type="molecule type" value="Genomic_DNA"/>
</dbReference>
<accession>A0A9W7DD76</accession>
<reference evidence="1" key="1">
    <citation type="submission" date="2023-04" db="EMBL/GenBank/DDBJ databases">
        <title>Ambrosiozyma monospora NBRC 1965.</title>
        <authorList>
            <person name="Ichikawa N."/>
            <person name="Sato H."/>
            <person name="Tonouchi N."/>
        </authorList>
    </citation>
    <scope>NUCLEOTIDE SEQUENCE</scope>
    <source>
        <strain evidence="1">NBRC 1965</strain>
    </source>
</reference>
<evidence type="ECO:0000313" key="2">
    <source>
        <dbReference type="Proteomes" id="UP001165063"/>
    </source>
</evidence>
<evidence type="ECO:0000313" key="1">
    <source>
        <dbReference type="EMBL" id="GMG21223.1"/>
    </source>
</evidence>
<protein>
    <submittedName>
        <fullName evidence="1">Unnamed protein product</fullName>
    </submittedName>
</protein>
<name>A0A9W7DD76_AMBMO</name>
<organism evidence="1 2">
    <name type="scientific">Ambrosiozyma monospora</name>
    <name type="common">Yeast</name>
    <name type="synonym">Endomycopsis monosporus</name>
    <dbReference type="NCBI Taxonomy" id="43982"/>
    <lineage>
        <taxon>Eukaryota</taxon>
        <taxon>Fungi</taxon>
        <taxon>Dikarya</taxon>
        <taxon>Ascomycota</taxon>
        <taxon>Saccharomycotina</taxon>
        <taxon>Pichiomycetes</taxon>
        <taxon>Pichiales</taxon>
        <taxon>Pichiaceae</taxon>
        <taxon>Ambrosiozyma</taxon>
    </lineage>
</organism>
<dbReference type="Proteomes" id="UP001165063">
    <property type="component" value="Unassembled WGS sequence"/>
</dbReference>
<sequence length="68" mass="7806">MYGHIAVLLQPTGWRFSKGNLEFLEVNYCLEVKHESSNPLYHRPISNGDIEFQLVQEQNVKIGIHAVP</sequence>
<gene>
    <name evidence="1" type="ORF">Amon01_000183600</name>
</gene>